<sequence>MEPCDELENVGLYFGPVRVVFVIFDSPGVGPFADPSEPLIYWDEPLESLFHLGFDLRDRSEEQMYSSPQKICLKARANKIFNSHRNVKRDQQRLIFLLEVQGSTKTNRKDFPPQI</sequence>
<dbReference type="Proteomes" id="UP000325081">
    <property type="component" value="Unassembled WGS sequence"/>
</dbReference>
<evidence type="ECO:0000313" key="1">
    <source>
        <dbReference type="EMBL" id="GER57020.1"/>
    </source>
</evidence>
<dbReference type="EMBL" id="BKCP01012959">
    <property type="protein sequence ID" value="GER57020.1"/>
    <property type="molecule type" value="Genomic_DNA"/>
</dbReference>
<evidence type="ECO:0000313" key="2">
    <source>
        <dbReference type="Proteomes" id="UP000325081"/>
    </source>
</evidence>
<name>A0A5A7RIM5_STRAF</name>
<proteinExistence type="predicted"/>
<gene>
    <name evidence="1" type="ORF">STAS_34790</name>
</gene>
<protein>
    <submittedName>
        <fullName evidence="1">Stackhouse genomic scaffold</fullName>
    </submittedName>
</protein>
<reference evidence="2" key="1">
    <citation type="journal article" date="2019" name="Curr. Biol.">
        <title>Genome Sequence of Striga asiatica Provides Insight into the Evolution of Plant Parasitism.</title>
        <authorList>
            <person name="Yoshida S."/>
            <person name="Kim S."/>
            <person name="Wafula E.K."/>
            <person name="Tanskanen J."/>
            <person name="Kim Y.M."/>
            <person name="Honaas L."/>
            <person name="Yang Z."/>
            <person name="Spallek T."/>
            <person name="Conn C.E."/>
            <person name="Ichihashi Y."/>
            <person name="Cheong K."/>
            <person name="Cui S."/>
            <person name="Der J.P."/>
            <person name="Gundlach H."/>
            <person name="Jiao Y."/>
            <person name="Hori C."/>
            <person name="Ishida J.K."/>
            <person name="Kasahara H."/>
            <person name="Kiba T."/>
            <person name="Kim M.S."/>
            <person name="Koo N."/>
            <person name="Laohavisit A."/>
            <person name="Lee Y.H."/>
            <person name="Lumba S."/>
            <person name="McCourt P."/>
            <person name="Mortimer J.C."/>
            <person name="Mutuku J.M."/>
            <person name="Nomura T."/>
            <person name="Sasaki-Sekimoto Y."/>
            <person name="Seto Y."/>
            <person name="Wang Y."/>
            <person name="Wakatake T."/>
            <person name="Sakakibara H."/>
            <person name="Demura T."/>
            <person name="Yamaguchi S."/>
            <person name="Yoneyama K."/>
            <person name="Manabe R.I."/>
            <person name="Nelson D.C."/>
            <person name="Schulman A.H."/>
            <person name="Timko M.P."/>
            <person name="dePamphilis C.W."/>
            <person name="Choi D."/>
            <person name="Shirasu K."/>
        </authorList>
    </citation>
    <scope>NUCLEOTIDE SEQUENCE [LARGE SCALE GENOMIC DNA]</scope>
    <source>
        <strain evidence="2">cv. UVA1</strain>
    </source>
</reference>
<organism evidence="1 2">
    <name type="scientific">Striga asiatica</name>
    <name type="common">Asiatic witchweed</name>
    <name type="synonym">Buchnera asiatica</name>
    <dbReference type="NCBI Taxonomy" id="4170"/>
    <lineage>
        <taxon>Eukaryota</taxon>
        <taxon>Viridiplantae</taxon>
        <taxon>Streptophyta</taxon>
        <taxon>Embryophyta</taxon>
        <taxon>Tracheophyta</taxon>
        <taxon>Spermatophyta</taxon>
        <taxon>Magnoliopsida</taxon>
        <taxon>eudicotyledons</taxon>
        <taxon>Gunneridae</taxon>
        <taxon>Pentapetalae</taxon>
        <taxon>asterids</taxon>
        <taxon>lamiids</taxon>
        <taxon>Lamiales</taxon>
        <taxon>Orobanchaceae</taxon>
        <taxon>Buchnereae</taxon>
        <taxon>Striga</taxon>
    </lineage>
</organism>
<accession>A0A5A7RIM5</accession>
<dbReference type="AlphaFoldDB" id="A0A5A7RIM5"/>
<comment type="caution">
    <text evidence="1">The sequence shown here is derived from an EMBL/GenBank/DDBJ whole genome shotgun (WGS) entry which is preliminary data.</text>
</comment>
<keyword evidence="2" id="KW-1185">Reference proteome</keyword>